<dbReference type="SUPFAM" id="SSF49299">
    <property type="entry name" value="PKD domain"/>
    <property type="match status" value="1"/>
</dbReference>
<evidence type="ECO:0000313" key="4">
    <source>
        <dbReference type="Proteomes" id="UP000324233"/>
    </source>
</evidence>
<evidence type="ECO:0000256" key="1">
    <source>
        <dbReference type="SAM" id="MobiDB-lite"/>
    </source>
</evidence>
<dbReference type="CDD" id="cd00146">
    <property type="entry name" value="PKD"/>
    <property type="match status" value="1"/>
</dbReference>
<dbReference type="InterPro" id="IPR022409">
    <property type="entry name" value="PKD/Chitinase_dom"/>
</dbReference>
<reference evidence="3 4" key="1">
    <citation type="submission" date="2019-08" db="EMBL/GenBank/DDBJ databases">
        <title>Deep-cultivation of Planctomycetes and their phenomic and genomic characterization uncovers novel biology.</title>
        <authorList>
            <person name="Wiegand S."/>
            <person name="Jogler M."/>
            <person name="Boedeker C."/>
            <person name="Pinto D."/>
            <person name="Vollmers J."/>
            <person name="Rivas-Marin E."/>
            <person name="Kohn T."/>
            <person name="Peeters S.H."/>
            <person name="Heuer A."/>
            <person name="Rast P."/>
            <person name="Oberbeckmann S."/>
            <person name="Bunk B."/>
            <person name="Jeske O."/>
            <person name="Meyerdierks A."/>
            <person name="Storesund J.E."/>
            <person name="Kallscheuer N."/>
            <person name="Luecker S."/>
            <person name="Lage O.M."/>
            <person name="Pohl T."/>
            <person name="Merkel B.J."/>
            <person name="Hornburger P."/>
            <person name="Mueller R.-W."/>
            <person name="Bruemmer F."/>
            <person name="Labrenz M."/>
            <person name="Spormann A.M."/>
            <person name="Op den Camp H."/>
            <person name="Overmann J."/>
            <person name="Amann R."/>
            <person name="Jetten M.S.M."/>
            <person name="Mascher T."/>
            <person name="Medema M.H."/>
            <person name="Devos D.P."/>
            <person name="Kaster A.-K."/>
            <person name="Ovreas L."/>
            <person name="Rohde M."/>
            <person name="Galperin M.Y."/>
            <person name="Jogler C."/>
        </authorList>
    </citation>
    <scope>NUCLEOTIDE SEQUENCE [LARGE SCALE GENOMIC DNA]</scope>
    <source>
        <strain evidence="3 4">OJF2</strain>
    </source>
</reference>
<protein>
    <submittedName>
        <fullName evidence="3">IPT/TIG domain protein</fullName>
    </submittedName>
</protein>
<proteinExistence type="predicted"/>
<organism evidence="3 4">
    <name type="scientific">Aquisphaera giovannonii</name>
    <dbReference type="NCBI Taxonomy" id="406548"/>
    <lineage>
        <taxon>Bacteria</taxon>
        <taxon>Pseudomonadati</taxon>
        <taxon>Planctomycetota</taxon>
        <taxon>Planctomycetia</taxon>
        <taxon>Isosphaerales</taxon>
        <taxon>Isosphaeraceae</taxon>
        <taxon>Aquisphaera</taxon>
    </lineage>
</organism>
<dbReference type="PROSITE" id="PS50093">
    <property type="entry name" value="PKD"/>
    <property type="match status" value="1"/>
</dbReference>
<dbReference type="KEGG" id="agv:OJF2_00360"/>
<dbReference type="InterPro" id="IPR000601">
    <property type="entry name" value="PKD_dom"/>
</dbReference>
<dbReference type="InterPro" id="IPR013783">
    <property type="entry name" value="Ig-like_fold"/>
</dbReference>
<dbReference type="Pfam" id="PF22352">
    <property type="entry name" value="K319L-like_PKD"/>
    <property type="match status" value="1"/>
</dbReference>
<dbReference type="InterPro" id="IPR002909">
    <property type="entry name" value="IPT_dom"/>
</dbReference>
<dbReference type="OrthoDB" id="238988at2"/>
<dbReference type="InterPro" id="IPR014756">
    <property type="entry name" value="Ig_E-set"/>
</dbReference>
<gene>
    <name evidence="3" type="ORF">OJF2_00360</name>
</gene>
<dbReference type="SMART" id="SM00089">
    <property type="entry name" value="PKD"/>
    <property type="match status" value="1"/>
</dbReference>
<sequence length="668" mass="68913">MTSTTRRPSPHSRPGRPATGRRALPRVDALESRQLLTLLGQQLFPSDNAWNQNVSAAPVASNSAAIINNIIGRYGDGRFHPDFGQDSRGGNPLYGIPFNVVHGNSQPKVRVVVDGYPDESDLMDAPIPANAVLEGDNQNGPVAGLANRGDSHLIVWDVDNDVAYEFYNASRPGENADGRWHAAQESVWDMKTDTFRPLGWTSADAAGLAILPGLVRPDEALPASQGGQGVINHAIRITLQNSTILNKYVYPASHVANTGTDASVLAPMGARLRLKANVDISGLNPQSKVVAQAMKDYGVIVADNGSNFYASGASYSVDAGNNFTLTWSDADIQDSTRGLKSLTFSDFEVVDTTPVVTGLSASSGSAGATVTVTGLNFSGAAGRLSVLFGGVAATSVTVVDDSHVTAVVPAGTGTVDVRVQSGVTASDARNIKNPVFGYGTSAVTAADRFTYGGTTGNQAPTIATAAAASPSPVTGTTASLSVLGADDGGESNLKYTWQATASPSGGSPTFSANGTNAARNAVVTFHRAGAYTFRVTATDAGGLTATSTVNVTVNQTLTSVVVSPSTASVADGARQQFAASALDQFAQPLATQPSFTWTKVSGRGSLNRYGRYTAPSSGTGTAVIQAAAGGKSGRATITYAPLGTAVQALSTTKDTSTTTRVSHKRRHA</sequence>
<evidence type="ECO:0000259" key="2">
    <source>
        <dbReference type="PROSITE" id="PS50093"/>
    </source>
</evidence>
<dbReference type="Gene3D" id="2.60.40.1080">
    <property type="match status" value="1"/>
</dbReference>
<feature type="region of interest" description="Disordered" evidence="1">
    <location>
        <begin position="1"/>
        <end position="22"/>
    </location>
</feature>
<dbReference type="Proteomes" id="UP000324233">
    <property type="component" value="Chromosome"/>
</dbReference>
<dbReference type="SUPFAM" id="SSF81296">
    <property type="entry name" value="E set domains"/>
    <property type="match status" value="1"/>
</dbReference>
<feature type="domain" description="PKD" evidence="2">
    <location>
        <begin position="464"/>
        <end position="560"/>
    </location>
</feature>
<dbReference type="EMBL" id="CP042997">
    <property type="protein sequence ID" value="QEH31571.1"/>
    <property type="molecule type" value="Genomic_DNA"/>
</dbReference>
<dbReference type="Pfam" id="PF01833">
    <property type="entry name" value="TIG"/>
    <property type="match status" value="1"/>
</dbReference>
<dbReference type="Gene3D" id="2.60.40.10">
    <property type="entry name" value="Immunoglobulins"/>
    <property type="match status" value="2"/>
</dbReference>
<keyword evidence="4" id="KW-1185">Reference proteome</keyword>
<dbReference type="CDD" id="cd00102">
    <property type="entry name" value="IPT"/>
    <property type="match status" value="1"/>
</dbReference>
<name>A0A5B9VUX2_9BACT</name>
<dbReference type="AlphaFoldDB" id="A0A5B9VUX2"/>
<accession>A0A5B9VUX2</accession>
<dbReference type="RefSeq" id="WP_148590158.1">
    <property type="nucleotide sequence ID" value="NZ_CP042997.1"/>
</dbReference>
<evidence type="ECO:0000313" key="3">
    <source>
        <dbReference type="EMBL" id="QEH31571.1"/>
    </source>
</evidence>
<dbReference type="InterPro" id="IPR035986">
    <property type="entry name" value="PKD_dom_sf"/>
</dbReference>